<protein>
    <submittedName>
        <fullName evidence="1">Uncharacterized protein</fullName>
    </submittedName>
</protein>
<reference evidence="1 2" key="1">
    <citation type="journal article" date="2021" name="Hortic Res">
        <title>Chromosome-scale assembly of the Dendrobium chrysotoxum genome enhances the understanding of orchid evolution.</title>
        <authorList>
            <person name="Zhang Y."/>
            <person name="Zhang G.Q."/>
            <person name="Zhang D."/>
            <person name="Liu X.D."/>
            <person name="Xu X.Y."/>
            <person name="Sun W.H."/>
            <person name="Yu X."/>
            <person name="Zhu X."/>
            <person name="Wang Z.W."/>
            <person name="Zhao X."/>
            <person name="Zhong W.Y."/>
            <person name="Chen H."/>
            <person name="Yin W.L."/>
            <person name="Huang T."/>
            <person name="Niu S.C."/>
            <person name="Liu Z.J."/>
        </authorList>
    </citation>
    <scope>NUCLEOTIDE SEQUENCE [LARGE SCALE GENOMIC DNA]</scope>
    <source>
        <strain evidence="1">Lindl</strain>
    </source>
</reference>
<comment type="caution">
    <text evidence="1">The sequence shown here is derived from an EMBL/GenBank/DDBJ whole genome shotgun (WGS) entry which is preliminary data.</text>
</comment>
<evidence type="ECO:0000313" key="1">
    <source>
        <dbReference type="EMBL" id="KAH0452072.1"/>
    </source>
</evidence>
<gene>
    <name evidence="1" type="ORF">IEQ34_019371</name>
</gene>
<proteinExistence type="predicted"/>
<dbReference type="Proteomes" id="UP000775213">
    <property type="component" value="Unassembled WGS sequence"/>
</dbReference>
<sequence length="101" mass="11634">MNWGRIHFAFGSGKQCIQSGNKIILIKIRENNIQSHHTTTLFGDRCTGLHTELHHSRCLPIVPLEHIGQWGTFWVFYMPHKVWLDQIIIVASCHACCPSRN</sequence>
<name>A0AAV7G987_DENCH</name>
<dbReference type="EMBL" id="JAGFBR010000017">
    <property type="protein sequence ID" value="KAH0452072.1"/>
    <property type="molecule type" value="Genomic_DNA"/>
</dbReference>
<accession>A0AAV7G987</accession>
<evidence type="ECO:0000313" key="2">
    <source>
        <dbReference type="Proteomes" id="UP000775213"/>
    </source>
</evidence>
<keyword evidence="2" id="KW-1185">Reference proteome</keyword>
<dbReference type="AlphaFoldDB" id="A0AAV7G987"/>
<organism evidence="1 2">
    <name type="scientific">Dendrobium chrysotoxum</name>
    <name type="common">Orchid</name>
    <dbReference type="NCBI Taxonomy" id="161865"/>
    <lineage>
        <taxon>Eukaryota</taxon>
        <taxon>Viridiplantae</taxon>
        <taxon>Streptophyta</taxon>
        <taxon>Embryophyta</taxon>
        <taxon>Tracheophyta</taxon>
        <taxon>Spermatophyta</taxon>
        <taxon>Magnoliopsida</taxon>
        <taxon>Liliopsida</taxon>
        <taxon>Asparagales</taxon>
        <taxon>Orchidaceae</taxon>
        <taxon>Epidendroideae</taxon>
        <taxon>Malaxideae</taxon>
        <taxon>Dendrobiinae</taxon>
        <taxon>Dendrobium</taxon>
    </lineage>
</organism>